<evidence type="ECO:0000313" key="4">
    <source>
        <dbReference type="EMBL" id="KDQ60068.1"/>
    </source>
</evidence>
<evidence type="ECO:0008006" key="6">
    <source>
        <dbReference type="Google" id="ProtNLM"/>
    </source>
</evidence>
<dbReference type="InterPro" id="IPR051019">
    <property type="entry name" value="VLCFA-Steroid_DH"/>
</dbReference>
<evidence type="ECO:0000313" key="5">
    <source>
        <dbReference type="Proteomes" id="UP000027265"/>
    </source>
</evidence>
<dbReference type="Pfam" id="PF00106">
    <property type="entry name" value="adh_short"/>
    <property type="match status" value="1"/>
</dbReference>
<dbReference type="GO" id="GO:0016491">
    <property type="term" value="F:oxidoreductase activity"/>
    <property type="evidence" value="ECO:0007669"/>
    <property type="project" value="UniProtKB-KW"/>
</dbReference>
<dbReference type="InterPro" id="IPR002347">
    <property type="entry name" value="SDR_fam"/>
</dbReference>
<dbReference type="STRING" id="933084.A0A067PZ15"/>
<dbReference type="SUPFAM" id="SSF51735">
    <property type="entry name" value="NAD(P)-binding Rossmann-fold domains"/>
    <property type="match status" value="1"/>
</dbReference>
<evidence type="ECO:0000256" key="3">
    <source>
        <dbReference type="RuleBase" id="RU000363"/>
    </source>
</evidence>
<sequence length="288" mass="32176">MLWRLVCTSGIEQYHHGEEPWALVTGASDGIGKSLCDVLAHRGFNVFIHGRNPQKLAAVMAELSTSHPRRHFEVIVADASKPYLVPEVVAATSDKNLTILINNAGYTGTPIRPLVTMGVSEIERAFNIGVAWTTHLTWALLPQLMKNEPSLLVNVGSFAQAHPPPFLTTYAANKGYLRTFTQALRAEMTFTHYPSIEVQYHEVHAVSTVSNPQATSFSCPTPQVMAEAMVDAVRKKQAVVIPYWVHELIAWILWLLPEVLVIWMTGSILEKRRDDLKDRERADKGKED</sequence>
<accession>A0A067PZ15</accession>
<dbReference type="EMBL" id="KL197714">
    <property type="protein sequence ID" value="KDQ60068.1"/>
    <property type="molecule type" value="Genomic_DNA"/>
</dbReference>
<dbReference type="Gene3D" id="3.40.50.720">
    <property type="entry name" value="NAD(P)-binding Rossmann-like Domain"/>
    <property type="match status" value="1"/>
</dbReference>
<dbReference type="PANTHER" id="PTHR43899:SF13">
    <property type="entry name" value="RH59310P"/>
    <property type="match status" value="1"/>
</dbReference>
<dbReference type="PRINTS" id="PR00081">
    <property type="entry name" value="GDHRDH"/>
</dbReference>
<dbReference type="InterPro" id="IPR036291">
    <property type="entry name" value="NAD(P)-bd_dom_sf"/>
</dbReference>
<dbReference type="PRINTS" id="PR00080">
    <property type="entry name" value="SDRFAMILY"/>
</dbReference>
<dbReference type="InParanoid" id="A0A067PZ15"/>
<protein>
    <recommendedName>
        <fullName evidence="6">NAD(P)-binding protein</fullName>
    </recommendedName>
</protein>
<name>A0A067PZ15_9AGAM</name>
<evidence type="ECO:0000256" key="1">
    <source>
        <dbReference type="ARBA" id="ARBA00006484"/>
    </source>
</evidence>
<evidence type="ECO:0000256" key="2">
    <source>
        <dbReference type="ARBA" id="ARBA00023002"/>
    </source>
</evidence>
<dbReference type="PIRSF" id="PIRSF000126">
    <property type="entry name" value="11-beta-HSD1"/>
    <property type="match status" value="1"/>
</dbReference>
<keyword evidence="5" id="KW-1185">Reference proteome</keyword>
<dbReference type="OrthoDB" id="47007at2759"/>
<gene>
    <name evidence="4" type="ORF">JAAARDRAFT_56064</name>
</gene>
<reference evidence="5" key="1">
    <citation type="journal article" date="2014" name="Proc. Natl. Acad. Sci. U.S.A.">
        <title>Extensive sampling of basidiomycete genomes demonstrates inadequacy of the white-rot/brown-rot paradigm for wood decay fungi.</title>
        <authorList>
            <person name="Riley R."/>
            <person name="Salamov A.A."/>
            <person name="Brown D.W."/>
            <person name="Nagy L.G."/>
            <person name="Floudas D."/>
            <person name="Held B.W."/>
            <person name="Levasseur A."/>
            <person name="Lombard V."/>
            <person name="Morin E."/>
            <person name="Otillar R."/>
            <person name="Lindquist E.A."/>
            <person name="Sun H."/>
            <person name="LaButti K.M."/>
            <person name="Schmutz J."/>
            <person name="Jabbour D."/>
            <person name="Luo H."/>
            <person name="Baker S.E."/>
            <person name="Pisabarro A.G."/>
            <person name="Walton J.D."/>
            <person name="Blanchette R.A."/>
            <person name="Henrissat B."/>
            <person name="Martin F."/>
            <person name="Cullen D."/>
            <person name="Hibbett D.S."/>
            <person name="Grigoriev I.V."/>
        </authorList>
    </citation>
    <scope>NUCLEOTIDE SEQUENCE [LARGE SCALE GENOMIC DNA]</scope>
    <source>
        <strain evidence="5">MUCL 33604</strain>
    </source>
</reference>
<keyword evidence="2" id="KW-0560">Oxidoreductase</keyword>
<dbReference type="HOGENOM" id="CLU_010194_38_2_1"/>
<dbReference type="Proteomes" id="UP000027265">
    <property type="component" value="Unassembled WGS sequence"/>
</dbReference>
<comment type="similarity">
    <text evidence="1 3">Belongs to the short-chain dehydrogenases/reductases (SDR) family.</text>
</comment>
<organism evidence="4 5">
    <name type="scientific">Jaapia argillacea MUCL 33604</name>
    <dbReference type="NCBI Taxonomy" id="933084"/>
    <lineage>
        <taxon>Eukaryota</taxon>
        <taxon>Fungi</taxon>
        <taxon>Dikarya</taxon>
        <taxon>Basidiomycota</taxon>
        <taxon>Agaricomycotina</taxon>
        <taxon>Agaricomycetes</taxon>
        <taxon>Agaricomycetidae</taxon>
        <taxon>Jaapiales</taxon>
        <taxon>Jaapiaceae</taxon>
        <taxon>Jaapia</taxon>
    </lineage>
</organism>
<proteinExistence type="inferred from homology"/>
<dbReference type="GO" id="GO:0005783">
    <property type="term" value="C:endoplasmic reticulum"/>
    <property type="evidence" value="ECO:0007669"/>
    <property type="project" value="TreeGrafter"/>
</dbReference>
<dbReference type="AlphaFoldDB" id="A0A067PZ15"/>
<dbReference type="PANTHER" id="PTHR43899">
    <property type="entry name" value="RH59310P"/>
    <property type="match status" value="1"/>
</dbReference>